<feature type="transmembrane region" description="Helical" evidence="1">
    <location>
        <begin position="83"/>
        <end position="103"/>
    </location>
</feature>
<protein>
    <submittedName>
        <fullName evidence="2">Copper resistance protein CopD</fullName>
    </submittedName>
</protein>
<reference evidence="2 3" key="2">
    <citation type="submission" date="2023-12" db="EMBL/GenBank/DDBJ databases">
        <authorList>
            <consortium name="Cladostephus spongiosus"/>
            <person name="Lorente B."/>
            <person name="Cabral C."/>
            <person name="Frias J."/>
            <person name="Faria J."/>
            <person name="Toubarro D."/>
        </authorList>
    </citation>
    <scope>NUCLEOTIDE SEQUENCE [LARGE SCALE GENOMIC DNA]</scope>
    <source>
        <strain evidence="2 3">ZMCS4</strain>
    </source>
</reference>
<dbReference type="RefSeq" id="WP_329774385.1">
    <property type="nucleotide sequence ID" value="NZ_JAYDYW010000004.1"/>
</dbReference>
<keyword evidence="3" id="KW-1185">Reference proteome</keyword>
<dbReference type="Proteomes" id="UP001310248">
    <property type="component" value="Unassembled WGS sequence"/>
</dbReference>
<evidence type="ECO:0000256" key="1">
    <source>
        <dbReference type="SAM" id="Phobius"/>
    </source>
</evidence>
<proteinExistence type="predicted"/>
<keyword evidence="1" id="KW-0472">Membrane</keyword>
<keyword evidence="1" id="KW-0812">Transmembrane</keyword>
<dbReference type="EMBL" id="JAYDYW010000004">
    <property type="protein sequence ID" value="MEE1673007.1"/>
    <property type="molecule type" value="Genomic_DNA"/>
</dbReference>
<feature type="transmembrane region" description="Helical" evidence="1">
    <location>
        <begin position="123"/>
        <end position="146"/>
    </location>
</feature>
<reference evidence="3" key="1">
    <citation type="submission" date="2023-07" db="EMBL/GenBank/DDBJ databases">
        <title>Draft genome sequence of Agarivorans aestuarii strain ZMCS4, a CAZymes producing bacteria isolated from the marine brown algae Clodostephus spongiosus.</title>
        <authorList>
            <person name="Lorente B."/>
            <person name="Cabral C."/>
            <person name="Frias J."/>
            <person name="Faria J."/>
            <person name="Toubarro D."/>
        </authorList>
    </citation>
    <scope>NUCLEOTIDE SEQUENCE [LARGE SCALE GENOMIC DNA]</scope>
    <source>
        <strain evidence="3">ZMCS4</strain>
    </source>
</reference>
<gene>
    <name evidence="2" type="ORF">SNR37_002418</name>
</gene>
<evidence type="ECO:0000313" key="2">
    <source>
        <dbReference type="EMBL" id="MEE1673007.1"/>
    </source>
</evidence>
<keyword evidence="1" id="KW-1133">Transmembrane helix</keyword>
<feature type="transmembrane region" description="Helical" evidence="1">
    <location>
        <begin position="6"/>
        <end position="30"/>
    </location>
</feature>
<comment type="caution">
    <text evidence="2">The sequence shown here is derived from an EMBL/GenBank/DDBJ whole genome shotgun (WGS) entry which is preliminary data.</text>
</comment>
<name>A0ABU7G160_9ALTE</name>
<evidence type="ECO:0000313" key="3">
    <source>
        <dbReference type="Proteomes" id="UP001310248"/>
    </source>
</evidence>
<feature type="transmembrane region" description="Helical" evidence="1">
    <location>
        <begin position="51"/>
        <end position="71"/>
    </location>
</feature>
<sequence length="148" mass="16365">MIYSLLLISHLVAATVWTGGHIVLSTVILPKVLKAKSPQMLLDFEQSFEKVGMPALIIQVITGLLLAYRWLPDLSLWFAFNNPISHAIATKLLLLSLTFGLAIDAKLRVLPNLSEEKLWDMALHIIGVTIISIAFVAVGLSFRLGWFA</sequence>
<accession>A0ABU7G160</accession>
<organism evidence="2 3">
    <name type="scientific">Agarivorans aestuarii</name>
    <dbReference type="NCBI Taxonomy" id="1563703"/>
    <lineage>
        <taxon>Bacteria</taxon>
        <taxon>Pseudomonadati</taxon>
        <taxon>Pseudomonadota</taxon>
        <taxon>Gammaproteobacteria</taxon>
        <taxon>Alteromonadales</taxon>
        <taxon>Alteromonadaceae</taxon>
        <taxon>Agarivorans</taxon>
    </lineage>
</organism>